<protein>
    <submittedName>
        <fullName evidence="2">DUF1896 domain-containing protein</fullName>
    </submittedName>
    <submittedName>
        <fullName evidence="1">Uncharacterized protein DUF1896</fullName>
    </submittedName>
</protein>
<dbReference type="EMBL" id="SOPX01000003">
    <property type="protein sequence ID" value="TFB30198.1"/>
    <property type="molecule type" value="Genomic_DNA"/>
</dbReference>
<organism evidence="1 3">
    <name type="scientific">Pedobacter alluvionis</name>
    <dbReference type="NCBI Taxonomy" id="475253"/>
    <lineage>
        <taxon>Bacteria</taxon>
        <taxon>Pseudomonadati</taxon>
        <taxon>Bacteroidota</taxon>
        <taxon>Sphingobacteriia</taxon>
        <taxon>Sphingobacteriales</taxon>
        <taxon>Sphingobacteriaceae</taxon>
        <taxon>Pedobacter</taxon>
    </lineage>
</organism>
<dbReference type="SUPFAM" id="SSF140753">
    <property type="entry name" value="PG0816-like"/>
    <property type="match status" value="1"/>
</dbReference>
<dbReference type="InterPro" id="IPR015082">
    <property type="entry name" value="DUF1896"/>
</dbReference>
<dbReference type="OrthoDB" id="1079392at2"/>
<dbReference type="EMBL" id="RCCK01000012">
    <property type="protein sequence ID" value="RLJ75091.1"/>
    <property type="molecule type" value="Genomic_DNA"/>
</dbReference>
<evidence type="ECO:0000313" key="4">
    <source>
        <dbReference type="Proteomes" id="UP000297429"/>
    </source>
</evidence>
<keyword evidence="4" id="KW-1185">Reference proteome</keyword>
<dbReference type="AlphaFoldDB" id="A0A497XY94"/>
<proteinExistence type="predicted"/>
<reference evidence="2 4" key="2">
    <citation type="submission" date="2019-03" db="EMBL/GenBank/DDBJ databases">
        <authorList>
            <person name="He R.-H."/>
        </authorList>
    </citation>
    <scope>NUCLEOTIDE SEQUENCE [LARGE SCALE GENOMIC DNA]</scope>
    <source>
        <strain evidence="2 4">DSM 19624</strain>
    </source>
</reference>
<dbReference type="Proteomes" id="UP000273898">
    <property type="component" value="Unassembled WGS sequence"/>
</dbReference>
<dbReference type="Gene3D" id="1.10.8.340">
    <property type="entry name" value="PG0816-like"/>
    <property type="match status" value="1"/>
</dbReference>
<dbReference type="RefSeq" id="WP_121285061.1">
    <property type="nucleotide sequence ID" value="NZ_RCCK01000012.1"/>
</dbReference>
<dbReference type="Proteomes" id="UP000297429">
    <property type="component" value="Unassembled WGS sequence"/>
</dbReference>
<dbReference type="Pfam" id="PF08989">
    <property type="entry name" value="DUF1896"/>
    <property type="match status" value="1"/>
</dbReference>
<accession>A0A497XY94</accession>
<name>A0A497XY94_9SPHI</name>
<evidence type="ECO:0000313" key="1">
    <source>
        <dbReference type="EMBL" id="RLJ75091.1"/>
    </source>
</evidence>
<gene>
    <name evidence="1" type="ORF">BCL90_3438</name>
    <name evidence="2" type="ORF">E3V97_18685</name>
</gene>
<evidence type="ECO:0000313" key="2">
    <source>
        <dbReference type="EMBL" id="TFB30198.1"/>
    </source>
</evidence>
<dbReference type="Gene3D" id="1.10.8.330">
    <property type="entry name" value="PG0816-like"/>
    <property type="match status" value="1"/>
</dbReference>
<comment type="caution">
    <text evidence="1">The sequence shown here is derived from an EMBL/GenBank/DDBJ whole genome shotgun (WGS) entry which is preliminary data.</text>
</comment>
<evidence type="ECO:0000313" key="3">
    <source>
        <dbReference type="Proteomes" id="UP000273898"/>
    </source>
</evidence>
<sequence>MDNKRKDLSYFALRLKELLHISFPELANDLKFIDQRLKLAENTYEQAFLNGNRIDICTEIAEKVLFEDLHFSKFDLVFKVVCNEFHQLMADEELRPFSIKMLTVCETVFAQYTLTEEFADSPEFDILYTELTGIIQIWIEENGLQ</sequence>
<reference evidence="1 3" key="1">
    <citation type="submission" date="2018-10" db="EMBL/GenBank/DDBJ databases">
        <title>Genomic Encyclopedia of Archaeal and Bacterial Type Strains, Phase II (KMG-II): from individual species to whole genera.</title>
        <authorList>
            <person name="Goeker M."/>
        </authorList>
    </citation>
    <scope>NUCLEOTIDE SEQUENCE [LARGE SCALE GENOMIC DNA]</scope>
    <source>
        <strain evidence="1 3">DSM 19624</strain>
    </source>
</reference>
<dbReference type="InterPro" id="IPR036297">
    <property type="entry name" value="PG0816-like_sf"/>
</dbReference>